<keyword evidence="3" id="KW-1185">Reference proteome</keyword>
<evidence type="ECO:0000313" key="3">
    <source>
        <dbReference type="Proteomes" id="UP000027195"/>
    </source>
</evidence>
<name>A0A067MYI3_BOTB1</name>
<dbReference type="InParanoid" id="A0A067MYI3"/>
<dbReference type="HOGENOM" id="CLU_1219522_0_0_1"/>
<feature type="region of interest" description="Disordered" evidence="1">
    <location>
        <begin position="113"/>
        <end position="134"/>
    </location>
</feature>
<reference evidence="3" key="1">
    <citation type="journal article" date="2014" name="Proc. Natl. Acad. Sci. U.S.A.">
        <title>Extensive sampling of basidiomycete genomes demonstrates inadequacy of the white-rot/brown-rot paradigm for wood decay fungi.</title>
        <authorList>
            <person name="Riley R."/>
            <person name="Salamov A.A."/>
            <person name="Brown D.W."/>
            <person name="Nagy L.G."/>
            <person name="Floudas D."/>
            <person name="Held B.W."/>
            <person name="Levasseur A."/>
            <person name="Lombard V."/>
            <person name="Morin E."/>
            <person name="Otillar R."/>
            <person name="Lindquist E.A."/>
            <person name="Sun H."/>
            <person name="LaButti K.M."/>
            <person name="Schmutz J."/>
            <person name="Jabbour D."/>
            <person name="Luo H."/>
            <person name="Baker S.E."/>
            <person name="Pisabarro A.G."/>
            <person name="Walton J.D."/>
            <person name="Blanchette R.A."/>
            <person name="Henrissat B."/>
            <person name="Martin F."/>
            <person name="Cullen D."/>
            <person name="Hibbett D.S."/>
            <person name="Grigoriev I.V."/>
        </authorList>
    </citation>
    <scope>NUCLEOTIDE SEQUENCE [LARGE SCALE GENOMIC DNA]</scope>
    <source>
        <strain evidence="3">FD-172 SS1</strain>
    </source>
</reference>
<dbReference type="EMBL" id="KL198017">
    <property type="protein sequence ID" value="KDQ20674.1"/>
    <property type="molecule type" value="Genomic_DNA"/>
</dbReference>
<sequence length="227" mass="24657">MPPQKKLKLSEATETYISADKKLSLPNFLKMLGAGGLSVQDSMLIAGKIFKTYNTPAQLAELTSVQLIQLKVDDKEHRRLVLSAVNKAGYIQRPKPLSAEAGSSSDLIKVTSLQKRKRDDDLNEDLPDGPTSEGARYGNMDFEEILDEELLKSKRCVVNRTPVMAAWATVVAERLGFKREEALSIGSVYAGVGAGSKDMPKSGAKRAGKATVGGSAQPYVELMGRRM</sequence>
<proteinExistence type="predicted"/>
<protein>
    <submittedName>
        <fullName evidence="2">Uncharacterized protein</fullName>
    </submittedName>
</protein>
<evidence type="ECO:0000256" key="1">
    <source>
        <dbReference type="SAM" id="MobiDB-lite"/>
    </source>
</evidence>
<dbReference type="AlphaFoldDB" id="A0A067MYI3"/>
<dbReference type="OrthoDB" id="514070at2759"/>
<accession>A0A067MYI3</accession>
<organism evidence="2 3">
    <name type="scientific">Botryobasidium botryosum (strain FD-172 SS1)</name>
    <dbReference type="NCBI Taxonomy" id="930990"/>
    <lineage>
        <taxon>Eukaryota</taxon>
        <taxon>Fungi</taxon>
        <taxon>Dikarya</taxon>
        <taxon>Basidiomycota</taxon>
        <taxon>Agaricomycotina</taxon>
        <taxon>Agaricomycetes</taxon>
        <taxon>Cantharellales</taxon>
        <taxon>Botryobasidiaceae</taxon>
        <taxon>Botryobasidium</taxon>
    </lineage>
</organism>
<dbReference type="Proteomes" id="UP000027195">
    <property type="component" value="Unassembled WGS sequence"/>
</dbReference>
<evidence type="ECO:0000313" key="2">
    <source>
        <dbReference type="EMBL" id="KDQ20674.1"/>
    </source>
</evidence>
<gene>
    <name evidence="2" type="ORF">BOTBODRAFT_26689</name>
</gene>